<feature type="active site" evidence="11">
    <location>
        <position position="413"/>
    </location>
</feature>
<evidence type="ECO:0000259" key="14">
    <source>
        <dbReference type="Pfam" id="PF07504"/>
    </source>
</evidence>
<feature type="domain" description="FTP" evidence="14">
    <location>
        <begin position="80"/>
        <end position="114"/>
    </location>
</feature>
<comment type="cofactor">
    <cofactor evidence="12">
        <name>Zn(2+)</name>
        <dbReference type="ChEBI" id="CHEBI:29105"/>
    </cofactor>
    <text evidence="12">Binds 1 zinc ion per subunit.</text>
</comment>
<evidence type="ECO:0000256" key="7">
    <source>
        <dbReference type="ARBA" id="ARBA00022801"/>
    </source>
</evidence>
<feature type="binding site" evidence="12">
    <location>
        <position position="412"/>
    </location>
    <ligand>
        <name>Zn(2+)</name>
        <dbReference type="ChEBI" id="CHEBI:29105"/>
        <note>catalytic</note>
    </ligand>
</feature>
<dbReference type="PANTHER" id="PTHR33478">
    <property type="entry name" value="EXTRACELLULAR METALLOPROTEINASE MEP"/>
    <property type="match status" value="1"/>
</dbReference>
<keyword evidence="9 13" id="KW-0482">Metalloprotease</keyword>
<organism evidence="15 16">
    <name type="scientific">Thamnocephalis sphaerospora</name>
    <dbReference type="NCBI Taxonomy" id="78915"/>
    <lineage>
        <taxon>Eukaryota</taxon>
        <taxon>Fungi</taxon>
        <taxon>Fungi incertae sedis</taxon>
        <taxon>Zoopagomycota</taxon>
        <taxon>Zoopagomycotina</taxon>
        <taxon>Zoopagomycetes</taxon>
        <taxon>Zoopagales</taxon>
        <taxon>Sigmoideomycetaceae</taxon>
        <taxon>Thamnocephalis</taxon>
    </lineage>
</organism>
<evidence type="ECO:0000256" key="1">
    <source>
        <dbReference type="ARBA" id="ARBA00004613"/>
    </source>
</evidence>
<evidence type="ECO:0000256" key="12">
    <source>
        <dbReference type="PIRSR" id="PIRSR601842-2"/>
    </source>
</evidence>
<dbReference type="CDD" id="cd09596">
    <property type="entry name" value="M36"/>
    <property type="match status" value="1"/>
</dbReference>
<dbReference type="GO" id="GO:0005615">
    <property type="term" value="C:extracellular space"/>
    <property type="evidence" value="ECO:0007669"/>
    <property type="project" value="InterPro"/>
</dbReference>
<gene>
    <name evidence="15" type="ORF">THASP1DRAFT_34322</name>
</gene>
<keyword evidence="3 13" id="KW-0964">Secreted</keyword>
<feature type="chain" id="PRO_5021037594" description="Extracellular metalloproteinase" evidence="13">
    <location>
        <begin position="25"/>
        <end position="620"/>
    </location>
</feature>
<comment type="similarity">
    <text evidence="2 13">Belongs to the peptidase M36 family.</text>
</comment>
<evidence type="ECO:0000256" key="10">
    <source>
        <dbReference type="ARBA" id="ARBA00023145"/>
    </source>
</evidence>
<dbReference type="AlphaFoldDB" id="A0A4P9XU92"/>
<dbReference type="GO" id="GO:0008270">
    <property type="term" value="F:zinc ion binding"/>
    <property type="evidence" value="ECO:0007669"/>
    <property type="project" value="InterPro"/>
</dbReference>
<evidence type="ECO:0000256" key="6">
    <source>
        <dbReference type="ARBA" id="ARBA00022729"/>
    </source>
</evidence>
<evidence type="ECO:0000256" key="3">
    <source>
        <dbReference type="ARBA" id="ARBA00022525"/>
    </source>
</evidence>
<protein>
    <recommendedName>
        <fullName evidence="13">Extracellular metalloproteinase</fullName>
        <ecNumber evidence="13">3.4.24.-</ecNumber>
    </recommendedName>
    <alternativeName>
        <fullName evidence="13">Fungalysin</fullName>
    </alternativeName>
</protein>
<dbReference type="OrthoDB" id="3227768at2759"/>
<dbReference type="InterPro" id="IPR011096">
    <property type="entry name" value="FTP_domain"/>
</dbReference>
<dbReference type="InterPro" id="IPR027268">
    <property type="entry name" value="Peptidase_M4/M1_CTD_sf"/>
</dbReference>
<comment type="subcellular location">
    <subcellularLocation>
        <location evidence="1 13">Secreted</location>
    </subcellularLocation>
</comment>
<evidence type="ECO:0000256" key="13">
    <source>
        <dbReference type="RuleBase" id="RU364017"/>
    </source>
</evidence>
<evidence type="ECO:0000313" key="16">
    <source>
        <dbReference type="Proteomes" id="UP000271241"/>
    </source>
</evidence>
<evidence type="ECO:0000256" key="11">
    <source>
        <dbReference type="PIRSR" id="PIRSR601842-1"/>
    </source>
</evidence>
<dbReference type="PRINTS" id="PR00999">
    <property type="entry name" value="FUNGALYSIN"/>
</dbReference>
<dbReference type="GO" id="GO:0006508">
    <property type="term" value="P:proteolysis"/>
    <property type="evidence" value="ECO:0007669"/>
    <property type="project" value="UniProtKB-KW"/>
</dbReference>
<dbReference type="InterPro" id="IPR001842">
    <property type="entry name" value="Peptidase_M36"/>
</dbReference>
<dbReference type="PANTHER" id="PTHR33478:SF1">
    <property type="entry name" value="EXTRACELLULAR METALLOPROTEINASE MEP"/>
    <property type="match status" value="1"/>
</dbReference>
<evidence type="ECO:0000256" key="5">
    <source>
        <dbReference type="ARBA" id="ARBA00022723"/>
    </source>
</evidence>
<keyword evidence="4 13" id="KW-0645">Protease</keyword>
<evidence type="ECO:0000256" key="9">
    <source>
        <dbReference type="ARBA" id="ARBA00023049"/>
    </source>
</evidence>
<accession>A0A4P9XU92</accession>
<feature type="binding site" evidence="12">
    <location>
        <position position="416"/>
    </location>
    <ligand>
        <name>Zn(2+)</name>
        <dbReference type="ChEBI" id="CHEBI:29105"/>
        <note>catalytic</note>
    </ligand>
</feature>
<feature type="signal peptide" evidence="13">
    <location>
        <begin position="1"/>
        <end position="24"/>
    </location>
</feature>
<dbReference type="Gene3D" id="3.10.170.10">
    <property type="match status" value="1"/>
</dbReference>
<dbReference type="EC" id="3.4.24.-" evidence="13"/>
<dbReference type="Gene3D" id="1.10.390.10">
    <property type="entry name" value="Neutral Protease Domain 2"/>
    <property type="match status" value="1"/>
</dbReference>
<dbReference type="InterPro" id="IPR050371">
    <property type="entry name" value="Fungal_virulence_M36"/>
</dbReference>
<evidence type="ECO:0000256" key="2">
    <source>
        <dbReference type="ARBA" id="ARBA00006006"/>
    </source>
</evidence>
<dbReference type="EMBL" id="KZ992490">
    <property type="protein sequence ID" value="RKP09766.1"/>
    <property type="molecule type" value="Genomic_DNA"/>
</dbReference>
<name>A0A4P9XU92_9FUNG</name>
<proteinExistence type="inferred from homology"/>
<reference evidence="16" key="1">
    <citation type="journal article" date="2018" name="Nat. Microbiol.">
        <title>Leveraging single-cell genomics to expand the fungal tree of life.</title>
        <authorList>
            <person name="Ahrendt S.R."/>
            <person name="Quandt C.A."/>
            <person name="Ciobanu D."/>
            <person name="Clum A."/>
            <person name="Salamov A."/>
            <person name="Andreopoulos B."/>
            <person name="Cheng J.F."/>
            <person name="Woyke T."/>
            <person name="Pelin A."/>
            <person name="Henrissat B."/>
            <person name="Reynolds N.K."/>
            <person name="Benny G.L."/>
            <person name="Smith M.E."/>
            <person name="James T.Y."/>
            <person name="Grigoriev I.V."/>
        </authorList>
    </citation>
    <scope>NUCLEOTIDE SEQUENCE [LARGE SCALE GENOMIC DNA]</scope>
    <source>
        <strain evidence="16">RSA 1356</strain>
    </source>
</reference>
<dbReference type="Proteomes" id="UP000271241">
    <property type="component" value="Unassembled WGS sequence"/>
</dbReference>
<keyword evidence="7 13" id="KW-0378">Hydrolase</keyword>
<dbReference type="GO" id="GO:0004222">
    <property type="term" value="F:metalloendopeptidase activity"/>
    <property type="evidence" value="ECO:0007669"/>
    <property type="project" value="InterPro"/>
</dbReference>
<evidence type="ECO:0000256" key="8">
    <source>
        <dbReference type="ARBA" id="ARBA00022833"/>
    </source>
</evidence>
<keyword evidence="5 12" id="KW-0479">Metal-binding</keyword>
<keyword evidence="10 13" id="KW-0865">Zymogen</keyword>
<keyword evidence="16" id="KW-1185">Reference proteome</keyword>
<sequence>MLASVYASVALLAAAAGCLPAAHALQGNGGVAFSLDTMVQLPPIVYETTADQFIREHLFIQNGSYNLEHFYRCDITRIWHFYFKQAANLIDVNNGDIVVSTNDNGRIISFSNSFANVEDIPPRLPGSSWETSHPEGVLNALAKFAKYAGISTDDFSSIQVVPVSHKIMELANVPFTLQPVRAEQTYLQLSDGSVVQTWLFRILLRHHDYHVHVHALDGRVLQVVDWVSQGAYRALPLSVNNPTEGERQLLVNPESQLASPSGWVKNDWTAPPTTRGNNVEVYADSLKESGGVISSPMVEDSLTFDYALDVRKSLDENLDAVLTNLFVTLNAMHDLLYGYGFTEIAGNFQSSNYDREGLGDDDVVAVVVSGARYDGADFFATSEGESPRIFIYRRDEDNVDGHGALNNGLIVHEYTHGLTSRLVGGPWTGHCLNAFESAGINEGIADFVAVWTEIGAHHTRIDQFDFGRFSGGKTARTYPYTTDMNVNPTTFAFLNDESWAESHKQGEIWASMLLEVYWNLVGKLGFGANMRSASSKHGNTLMLKLLMVAMKMTPCQATFIMMRDMLLQAERRLTHGAHQCDIWRGFAKRGLGIAAKSSRAHGTGQVVEDTSMPAFCTVQR</sequence>
<keyword evidence="8 12" id="KW-0862">Zinc</keyword>
<dbReference type="Pfam" id="PF07504">
    <property type="entry name" value="FTP"/>
    <property type="match status" value="1"/>
</dbReference>
<dbReference type="Pfam" id="PF02128">
    <property type="entry name" value="Peptidase_M36"/>
    <property type="match status" value="1"/>
</dbReference>
<evidence type="ECO:0000313" key="15">
    <source>
        <dbReference type="EMBL" id="RKP09766.1"/>
    </source>
</evidence>
<evidence type="ECO:0000256" key="4">
    <source>
        <dbReference type="ARBA" id="ARBA00022670"/>
    </source>
</evidence>
<keyword evidence="6 13" id="KW-0732">Signal</keyword>
<dbReference type="SUPFAM" id="SSF55486">
    <property type="entry name" value="Metalloproteases ('zincins'), catalytic domain"/>
    <property type="match status" value="1"/>
</dbReference>
<feature type="binding site" evidence="12">
    <location>
        <position position="442"/>
    </location>
    <ligand>
        <name>Zn(2+)</name>
        <dbReference type="ChEBI" id="CHEBI:29105"/>
        <note>catalytic</note>
    </ligand>
</feature>